<evidence type="ECO:0000313" key="5">
    <source>
        <dbReference type="EMBL" id="OBZ65385.1"/>
    </source>
</evidence>
<dbReference type="Gene3D" id="3.20.20.80">
    <property type="entry name" value="Glycosidases"/>
    <property type="match status" value="1"/>
</dbReference>
<comment type="similarity">
    <text evidence="1 4">Belongs to the glycosyl hydrolase 1 family.</text>
</comment>
<dbReference type="EMBL" id="LUGG01000044">
    <property type="protein sequence ID" value="OBZ65385.1"/>
    <property type="molecule type" value="Genomic_DNA"/>
</dbReference>
<evidence type="ECO:0000256" key="1">
    <source>
        <dbReference type="ARBA" id="ARBA00010838"/>
    </source>
</evidence>
<proteinExistence type="inferred from homology"/>
<dbReference type="InterPro" id="IPR017853">
    <property type="entry name" value="GH"/>
</dbReference>
<dbReference type="SUPFAM" id="SSF51445">
    <property type="entry name" value="(Trans)glycosidases"/>
    <property type="match status" value="1"/>
</dbReference>
<dbReference type="GO" id="GO:0008422">
    <property type="term" value="F:beta-glucosidase activity"/>
    <property type="evidence" value="ECO:0007669"/>
    <property type="project" value="TreeGrafter"/>
</dbReference>
<protein>
    <submittedName>
        <fullName evidence="5">Uncharacterized protein</fullName>
    </submittedName>
</protein>
<organism evidence="5 6">
    <name type="scientific">Grifola frondosa</name>
    <name type="common">Maitake</name>
    <name type="synonym">Polyporus frondosus</name>
    <dbReference type="NCBI Taxonomy" id="5627"/>
    <lineage>
        <taxon>Eukaryota</taxon>
        <taxon>Fungi</taxon>
        <taxon>Dikarya</taxon>
        <taxon>Basidiomycota</taxon>
        <taxon>Agaricomycotina</taxon>
        <taxon>Agaricomycetes</taxon>
        <taxon>Polyporales</taxon>
        <taxon>Grifolaceae</taxon>
        <taxon>Grifola</taxon>
    </lineage>
</organism>
<sequence>MLSHAYAVKLYREEFQTHQGEQIGITLNGDWAIPYDDSPENIEAAQHALDVTIGTSGPGFPIFQKLTNRSPLSVVVLWHQMTVLRPS</sequence>
<evidence type="ECO:0000256" key="4">
    <source>
        <dbReference type="RuleBase" id="RU003690"/>
    </source>
</evidence>
<gene>
    <name evidence="5" type="ORF">A0H81_14526</name>
</gene>
<keyword evidence="2" id="KW-0378">Hydrolase</keyword>
<dbReference type="GO" id="GO:0005975">
    <property type="term" value="P:carbohydrate metabolic process"/>
    <property type="evidence" value="ECO:0007669"/>
    <property type="project" value="InterPro"/>
</dbReference>
<dbReference type="PANTHER" id="PTHR10353:SF36">
    <property type="entry name" value="LP05116P"/>
    <property type="match status" value="1"/>
</dbReference>
<accession>A0A1C7LKV7</accession>
<evidence type="ECO:0000256" key="3">
    <source>
        <dbReference type="ARBA" id="ARBA00023295"/>
    </source>
</evidence>
<dbReference type="AlphaFoldDB" id="A0A1C7LKV7"/>
<dbReference type="Proteomes" id="UP000092993">
    <property type="component" value="Unassembled WGS sequence"/>
</dbReference>
<dbReference type="Pfam" id="PF00232">
    <property type="entry name" value="Glyco_hydro_1"/>
    <property type="match status" value="1"/>
</dbReference>
<dbReference type="OrthoDB" id="65569at2759"/>
<evidence type="ECO:0000313" key="6">
    <source>
        <dbReference type="Proteomes" id="UP000092993"/>
    </source>
</evidence>
<keyword evidence="3" id="KW-0326">Glycosidase</keyword>
<dbReference type="PANTHER" id="PTHR10353">
    <property type="entry name" value="GLYCOSYL HYDROLASE"/>
    <property type="match status" value="1"/>
</dbReference>
<evidence type="ECO:0000256" key="2">
    <source>
        <dbReference type="ARBA" id="ARBA00022801"/>
    </source>
</evidence>
<name>A0A1C7LKV7_GRIFR</name>
<comment type="caution">
    <text evidence="5">The sequence shown here is derived from an EMBL/GenBank/DDBJ whole genome shotgun (WGS) entry which is preliminary data.</text>
</comment>
<dbReference type="STRING" id="5627.A0A1C7LKV7"/>
<keyword evidence="6" id="KW-1185">Reference proteome</keyword>
<dbReference type="InterPro" id="IPR001360">
    <property type="entry name" value="Glyco_hydro_1"/>
</dbReference>
<reference evidence="5 6" key="1">
    <citation type="submission" date="2016-03" db="EMBL/GenBank/DDBJ databases">
        <title>Whole genome sequencing of Grifola frondosa 9006-11.</title>
        <authorList>
            <person name="Min B."/>
            <person name="Park H."/>
            <person name="Kim J.-G."/>
            <person name="Cho H."/>
            <person name="Oh Y.-L."/>
            <person name="Kong W.-S."/>
            <person name="Choi I.-G."/>
        </authorList>
    </citation>
    <scope>NUCLEOTIDE SEQUENCE [LARGE SCALE GENOMIC DNA]</scope>
    <source>
        <strain evidence="5 6">9006-11</strain>
    </source>
</reference>